<evidence type="ECO:0000256" key="2">
    <source>
        <dbReference type="ARBA" id="ARBA00022737"/>
    </source>
</evidence>
<feature type="compositionally biased region" description="Low complexity" evidence="4">
    <location>
        <begin position="134"/>
        <end position="143"/>
    </location>
</feature>
<evidence type="ECO:0000256" key="1">
    <source>
        <dbReference type="ARBA" id="ARBA00022574"/>
    </source>
</evidence>
<keyword evidence="6" id="KW-1185">Reference proteome</keyword>
<proteinExistence type="inferred from homology"/>
<dbReference type="InterPro" id="IPR036322">
    <property type="entry name" value="WD40_repeat_dom_sf"/>
</dbReference>
<keyword evidence="2" id="KW-0677">Repeat</keyword>
<evidence type="ECO:0000313" key="6">
    <source>
        <dbReference type="Proteomes" id="UP000246740"/>
    </source>
</evidence>
<organism evidence="5 6">
    <name type="scientific">Testicularia cyperi</name>
    <dbReference type="NCBI Taxonomy" id="1882483"/>
    <lineage>
        <taxon>Eukaryota</taxon>
        <taxon>Fungi</taxon>
        <taxon>Dikarya</taxon>
        <taxon>Basidiomycota</taxon>
        <taxon>Ustilaginomycotina</taxon>
        <taxon>Ustilaginomycetes</taxon>
        <taxon>Ustilaginales</taxon>
        <taxon>Anthracoideaceae</taxon>
        <taxon>Testicularia</taxon>
    </lineage>
</organism>
<feature type="region of interest" description="Disordered" evidence="4">
    <location>
        <begin position="620"/>
        <end position="654"/>
    </location>
</feature>
<feature type="compositionally biased region" description="Low complexity" evidence="4">
    <location>
        <begin position="482"/>
        <end position="496"/>
    </location>
</feature>
<keyword evidence="1" id="KW-0853">WD repeat</keyword>
<dbReference type="EMBL" id="KZ819188">
    <property type="protein sequence ID" value="PWZ03867.1"/>
    <property type="molecule type" value="Genomic_DNA"/>
</dbReference>
<name>A0A317Y003_9BASI</name>
<feature type="region of interest" description="Disordered" evidence="4">
    <location>
        <begin position="117"/>
        <end position="143"/>
    </location>
</feature>
<comment type="similarity">
    <text evidence="3">Belongs to the WD repeat PROPPIN family.</text>
</comment>
<dbReference type="SUPFAM" id="SSF50978">
    <property type="entry name" value="WD40 repeat-like"/>
    <property type="match status" value="1"/>
</dbReference>
<sequence>MHLPRHTIESHQAAPLFTHASFCSAPPSGETSSGSGNHHLAQPAVFSCATLSGFFVAQSDPLKLVATRSWSASQGGLSCAVPIHHTSLLALVGGGRVPRFAPNKVILWDETAEAESSRTRFDTLGAGPTRRGSESSGDGIASSSNSAHASTIFSAGSKFNSFQDLNDSLHSSTADHESHRQSVHEGLEADDWDTASLLQPGGRAPIRALGAQVAELEFSEIVRGVYVTSCPAASTSTKGKAAEYRTRADELSHILLVLLSTKAVVFELSKQPQHASSGSATAPWAITKRSAVSTYKNHKGIGAIACLTGRTTSRTNSGGTAIVAVPGRQKGHVQILRIKSRSLSAKSEPHNYPLHAPPSPEPGAAAIIVAHESSVASIVLSPDGHLLATASSKGTLLRIWSNNNPSSTSSSASGFSAHGAKVLKHGRTGFGATLVRELRRGSDPTAILSMAFAPDSSAIAAASDKGTIHVFQLLDLVSGPMSRTTSSDGPSTPDSRAPAATKSFGSTAAKYLPTGLSAIAGQIPPSMLPQYFKSEWSSARFRIPLKTFGATSRMYRYASGDRGPGNAAEAGSARQPGTEKSTDGAWAHMRSRISDIRKGEAGVDEGIFLSWITEPGSEYRPEQLPYAQEKRDSSRRASMGKQKALDTSPLDTHDQHAQSRFRLLALTTSGGWYKLALEPKVDPTQVAEMTGSTVLDMYRSESSHATPPPTSSLKEDDSRVNRTPYECRLVEYRPILTSIDDWRI</sequence>
<dbReference type="Gene3D" id="2.130.10.10">
    <property type="entry name" value="YVTN repeat-like/Quinoprotein amine dehydrogenase"/>
    <property type="match status" value="1"/>
</dbReference>
<protein>
    <recommendedName>
        <fullName evidence="7">WD40 repeat-like protein</fullName>
    </recommendedName>
</protein>
<dbReference type="STRING" id="1882483.A0A317Y003"/>
<accession>A0A317Y003</accession>
<evidence type="ECO:0000313" key="5">
    <source>
        <dbReference type="EMBL" id="PWZ03867.1"/>
    </source>
</evidence>
<reference evidence="5 6" key="1">
    <citation type="journal article" date="2018" name="Mol. Biol. Evol.">
        <title>Broad Genomic Sampling Reveals a Smut Pathogenic Ancestry of the Fungal Clade Ustilaginomycotina.</title>
        <authorList>
            <person name="Kijpornyongpan T."/>
            <person name="Mondo S.J."/>
            <person name="Barry K."/>
            <person name="Sandor L."/>
            <person name="Lee J."/>
            <person name="Lipzen A."/>
            <person name="Pangilinan J."/>
            <person name="LaButti K."/>
            <person name="Hainaut M."/>
            <person name="Henrissat B."/>
            <person name="Grigoriev I.V."/>
            <person name="Spatafora J.W."/>
            <person name="Aime M.C."/>
        </authorList>
    </citation>
    <scope>NUCLEOTIDE SEQUENCE [LARGE SCALE GENOMIC DNA]</scope>
    <source>
        <strain evidence="5 6">MCA 3645</strain>
    </source>
</reference>
<feature type="region of interest" description="Disordered" evidence="4">
    <location>
        <begin position="561"/>
        <end position="585"/>
    </location>
</feature>
<dbReference type="InterPro" id="IPR001680">
    <property type="entry name" value="WD40_rpt"/>
</dbReference>
<dbReference type="InParanoid" id="A0A317Y003"/>
<dbReference type="GO" id="GO:0005737">
    <property type="term" value="C:cytoplasm"/>
    <property type="evidence" value="ECO:0007669"/>
    <property type="project" value="UniProtKB-ARBA"/>
</dbReference>
<feature type="region of interest" description="Disordered" evidence="4">
    <location>
        <begin position="481"/>
        <end position="501"/>
    </location>
</feature>
<evidence type="ECO:0008006" key="7">
    <source>
        <dbReference type="Google" id="ProtNLM"/>
    </source>
</evidence>
<dbReference type="OrthoDB" id="1667587at2759"/>
<dbReference type="PANTHER" id="PTHR11227">
    <property type="entry name" value="WD-REPEAT PROTEIN INTERACTING WITH PHOSPHOINOSIDES WIPI -RELATED"/>
    <property type="match status" value="1"/>
</dbReference>
<evidence type="ECO:0000256" key="3">
    <source>
        <dbReference type="ARBA" id="ARBA00025740"/>
    </source>
</evidence>
<evidence type="ECO:0000256" key="4">
    <source>
        <dbReference type="SAM" id="MobiDB-lite"/>
    </source>
</evidence>
<gene>
    <name evidence="5" type="ORF">BCV70DRAFT_198055</name>
</gene>
<dbReference type="SMART" id="SM00320">
    <property type="entry name" value="WD40"/>
    <property type="match status" value="2"/>
</dbReference>
<dbReference type="Pfam" id="PF00400">
    <property type="entry name" value="WD40"/>
    <property type="match status" value="2"/>
</dbReference>
<dbReference type="InterPro" id="IPR048720">
    <property type="entry name" value="PROPPIN"/>
</dbReference>
<dbReference type="Proteomes" id="UP000246740">
    <property type="component" value="Unassembled WGS sequence"/>
</dbReference>
<dbReference type="AlphaFoldDB" id="A0A317Y003"/>
<dbReference type="InterPro" id="IPR015943">
    <property type="entry name" value="WD40/YVTN_repeat-like_dom_sf"/>
</dbReference>
<feature type="region of interest" description="Disordered" evidence="4">
    <location>
        <begin position="699"/>
        <end position="719"/>
    </location>
</feature>